<proteinExistence type="predicted"/>
<keyword evidence="1" id="KW-1133">Transmembrane helix</keyword>
<comment type="caution">
    <text evidence="2">The sequence shown here is derived from an EMBL/GenBank/DDBJ whole genome shotgun (WGS) entry which is preliminary data.</text>
</comment>
<sequence>MSTARPLKANEIVGLFAILLGIDVTTIANLVGNIPRANIMAWLAGKKENLRHESVLRLMDLVGLKVDGGVQLDPGRVHIWQVKDSTLGSSKKAYACIRQISRLMEGCAITRVEPPARGMLAKQRKQVFLIRGEGVRVVIELEKSIIKKSRISPEHLVGTLWRDESDPDDRMPHTIKTTREKWNLLMSHDLAPFEFDQVFELNEPKMAWLDVAMLAREFSVTPDAIHTHILDTYERNTKVPVPSRRGGLNVDSSVILLADHTKSHAA</sequence>
<evidence type="ECO:0000256" key="1">
    <source>
        <dbReference type="SAM" id="Phobius"/>
    </source>
</evidence>
<feature type="transmembrane region" description="Helical" evidence="1">
    <location>
        <begin position="12"/>
        <end position="31"/>
    </location>
</feature>
<dbReference type="AlphaFoldDB" id="A0AB73H385"/>
<keyword evidence="1" id="KW-0812">Transmembrane</keyword>
<gene>
    <name evidence="2" type="ORF">FHR65_004190</name>
</gene>
<dbReference type="RefSeq" id="WP_184578922.1">
    <property type="nucleotide sequence ID" value="NZ_JACIIQ010000028.1"/>
</dbReference>
<name>A0AB73H385_9XANT</name>
<protein>
    <submittedName>
        <fullName evidence="2">Uncharacterized protein</fullName>
    </submittedName>
</protein>
<dbReference type="Proteomes" id="UP000528595">
    <property type="component" value="Unassembled WGS sequence"/>
</dbReference>
<evidence type="ECO:0000313" key="2">
    <source>
        <dbReference type="EMBL" id="MBB5672586.1"/>
    </source>
</evidence>
<dbReference type="EMBL" id="JACIIQ010000028">
    <property type="protein sequence ID" value="MBB5672586.1"/>
    <property type="molecule type" value="Genomic_DNA"/>
</dbReference>
<keyword evidence="1" id="KW-0472">Membrane</keyword>
<accession>A0AB73H385</accession>
<organism evidence="2">
    <name type="scientific">Xanthomonas arboricola</name>
    <dbReference type="NCBI Taxonomy" id="56448"/>
    <lineage>
        <taxon>Bacteria</taxon>
        <taxon>Pseudomonadati</taxon>
        <taxon>Pseudomonadota</taxon>
        <taxon>Gammaproteobacteria</taxon>
        <taxon>Lysobacterales</taxon>
        <taxon>Lysobacteraceae</taxon>
        <taxon>Xanthomonas</taxon>
    </lineage>
</organism>
<reference evidence="2" key="1">
    <citation type="submission" date="2020-08" db="EMBL/GenBank/DDBJ databases">
        <title>Studying the diversity of plant-associated saprophytic bacteria and their role in host health and plant-pathogen interactions.</title>
        <authorList>
            <person name="Potnis N."/>
        </authorList>
    </citation>
    <scope>NUCLEOTIDE SEQUENCE</scope>
    <source>
        <strain evidence="2">F21</strain>
    </source>
</reference>